<dbReference type="GO" id="GO:0009098">
    <property type="term" value="P:L-leucine biosynthetic process"/>
    <property type="evidence" value="ECO:0007669"/>
    <property type="project" value="TreeGrafter"/>
</dbReference>
<evidence type="ECO:0000313" key="6">
    <source>
        <dbReference type="EMBL" id="KUI74037.1"/>
    </source>
</evidence>
<dbReference type="Gene3D" id="3.40.50.150">
    <property type="entry name" value="Vaccinia Virus protein VP39"/>
    <property type="match status" value="1"/>
</dbReference>
<comment type="similarity">
    <text evidence="2">Belongs to the alpha-IPM synthase/homocitrate synthase family. LeuA type 2 subfamily.</text>
</comment>
<evidence type="ECO:0000256" key="1">
    <source>
        <dbReference type="ARBA" id="ARBA00000064"/>
    </source>
</evidence>
<dbReference type="InterPro" id="IPR029063">
    <property type="entry name" value="SAM-dependent_MTases_sf"/>
</dbReference>
<dbReference type="Pfam" id="PF00682">
    <property type="entry name" value="HMGL-like"/>
    <property type="match status" value="1"/>
</dbReference>
<dbReference type="NCBIfam" id="NF002991">
    <property type="entry name" value="PRK03739.1"/>
    <property type="match status" value="1"/>
</dbReference>
<dbReference type="PROSITE" id="PS00816">
    <property type="entry name" value="AIPM_HOMOCIT_SYNTH_2"/>
    <property type="match status" value="1"/>
</dbReference>
<dbReference type="Pfam" id="PF22615">
    <property type="entry name" value="IPMS_D2"/>
    <property type="match status" value="1"/>
</dbReference>
<dbReference type="EMBL" id="CM003108">
    <property type="protein sequence ID" value="KUI74037.1"/>
    <property type="molecule type" value="Genomic_DNA"/>
</dbReference>
<dbReference type="Proteomes" id="UP000078559">
    <property type="component" value="Chromosome 11"/>
</dbReference>
<feature type="domain" description="Pyruvate carboxyltransferase" evidence="5">
    <location>
        <begin position="255"/>
        <end position="520"/>
    </location>
</feature>
<dbReference type="SUPFAM" id="SSF51569">
    <property type="entry name" value="Aldolase"/>
    <property type="match status" value="1"/>
</dbReference>
<accession>A0A194WCG0</accession>
<evidence type="ECO:0000256" key="4">
    <source>
        <dbReference type="ARBA" id="ARBA00022679"/>
    </source>
</evidence>
<dbReference type="GO" id="GO:0003852">
    <property type="term" value="F:2-isopropylmalate synthase activity"/>
    <property type="evidence" value="ECO:0007669"/>
    <property type="project" value="UniProtKB-EC"/>
</dbReference>
<dbReference type="Gene3D" id="3.30.160.270">
    <property type="match status" value="1"/>
</dbReference>
<dbReference type="InterPro" id="IPR013785">
    <property type="entry name" value="Aldolase_TIM"/>
</dbReference>
<dbReference type="InterPro" id="IPR002034">
    <property type="entry name" value="AIPM/Hcit_synth_CS"/>
</dbReference>
<evidence type="ECO:0000313" key="7">
    <source>
        <dbReference type="Proteomes" id="UP000078559"/>
    </source>
</evidence>
<dbReference type="SUPFAM" id="SSF53335">
    <property type="entry name" value="S-adenosyl-L-methionine-dependent methyltransferases"/>
    <property type="match status" value="1"/>
</dbReference>
<evidence type="ECO:0000256" key="3">
    <source>
        <dbReference type="ARBA" id="ARBA00012973"/>
    </source>
</evidence>
<keyword evidence="4" id="KW-0808">Transferase</keyword>
<comment type="catalytic activity">
    <reaction evidence="1">
        <text>3-methyl-2-oxobutanoate + acetyl-CoA + H2O = (2S)-2-isopropylmalate + CoA + H(+)</text>
        <dbReference type="Rhea" id="RHEA:21524"/>
        <dbReference type="ChEBI" id="CHEBI:1178"/>
        <dbReference type="ChEBI" id="CHEBI:11851"/>
        <dbReference type="ChEBI" id="CHEBI:15377"/>
        <dbReference type="ChEBI" id="CHEBI:15378"/>
        <dbReference type="ChEBI" id="CHEBI:57287"/>
        <dbReference type="ChEBI" id="CHEBI:57288"/>
        <dbReference type="EC" id="2.3.3.13"/>
    </reaction>
</comment>
<dbReference type="AlphaFoldDB" id="A0A194WCG0"/>
<dbReference type="EC" id="2.3.3.13" evidence="3"/>
<dbReference type="SUPFAM" id="SSF89000">
    <property type="entry name" value="post-HMGL domain-like"/>
    <property type="match status" value="1"/>
</dbReference>
<dbReference type="Gene3D" id="3.20.20.70">
    <property type="entry name" value="Aldolase class I"/>
    <property type="match status" value="1"/>
</dbReference>
<sequence length="799" mass="88007">MAATNQTSHPERNRGWYQENLTDINEPMRNLLEKYSKIPSEEVIKHVNSIRERGFASNPYPCIGLYRFTILTLHAHPLYDTIVHRLKSPGATYLDIGCCFGQDLRQLVLDGVPSQNLVGLDIEGALMEHGYELFLDRQTLQSRFVVADVFKGASQGKVWVDLEQGGIDVLHCSAFFHLFPLEDQISAAKQIAKLVKKGGVIVGRQIGSVKPGDVAAIKEGSTSYRHNVETFDALWREAGEATQTQWRVDGTMDMVGINPASPVEDSNSRRLLFTVTRQLLIDPGYKEIEVSTPTASTTEYDFTRQLIETADAVLCPCRLDLIKRTVESLRGASKVIISLYYASSPIMLDTVFEMSQQDLYDSVVQAVAYCKSITKDDPSQRKTTWNLMFSPEAFSSSDTLYCLRLCEAAKSIWEPTVEVPIILTLPATVEMSTPNVYADQVELFATSISDREKVCVSLHVHNDRGCAVAAAELGQMAGAERVEGCLFGNGERAGNVDLVTLALNLYSQGVDPGVDFSNIASVRAFVEEIIDIKLHPRTPYAGDLFFTAYSGAHQDAINKGLSKFKAASKNGQQKLWKVPYLAMDPADLGSSHDDIIRLNSQSGKGGVAWTLAHELHVQVPKGLQLEFSKVVKRASEMTGGTISPRDVANLFVKQYFLSDPDPRIISATVQNLSESEINGHTVHEKSMASNGVSNATTIQVIESLVKFQGREQKLRGEGSSVTNALRNALAKASTGSVIFKFSKCDVKSTSEAVETFLFVECQSSYNNQSSWGVRRLHDYGVSELQAALSATLVRPPTYI</sequence>
<dbReference type="PANTHER" id="PTHR46911">
    <property type="match status" value="1"/>
</dbReference>
<reference evidence="6" key="1">
    <citation type="submission" date="2014-12" db="EMBL/GenBank/DDBJ databases">
        <title>Genome Sequence of Valsa Canker Pathogens Uncovers a Specific Adaption of Colonization on Woody Bark.</title>
        <authorList>
            <person name="Yin Z."/>
            <person name="Liu H."/>
            <person name="Gao X."/>
            <person name="Li Z."/>
            <person name="Song N."/>
            <person name="Ke X."/>
            <person name="Dai Q."/>
            <person name="Wu Y."/>
            <person name="Sun Y."/>
            <person name="Xu J.-R."/>
            <person name="Kang Z.K."/>
            <person name="Wang L."/>
            <person name="Huang L."/>
        </authorList>
    </citation>
    <scope>NUCLEOTIDE SEQUENCE [LARGE SCALE GENOMIC DNA]</scope>
    <source>
        <strain evidence="6">03-8</strain>
    </source>
</reference>
<dbReference type="OrthoDB" id="418791at2759"/>
<name>A0A194WCG0_CYTMA</name>
<dbReference type="Pfam" id="PF08242">
    <property type="entry name" value="Methyltransf_12"/>
    <property type="match status" value="1"/>
</dbReference>
<evidence type="ECO:0000259" key="5">
    <source>
        <dbReference type="PROSITE" id="PS50991"/>
    </source>
</evidence>
<keyword evidence="7" id="KW-1185">Reference proteome</keyword>
<dbReference type="InterPro" id="IPR000891">
    <property type="entry name" value="PYR_CT"/>
</dbReference>
<dbReference type="GO" id="GO:0005739">
    <property type="term" value="C:mitochondrion"/>
    <property type="evidence" value="ECO:0007669"/>
    <property type="project" value="TreeGrafter"/>
</dbReference>
<proteinExistence type="inferred from homology"/>
<dbReference type="PROSITE" id="PS50991">
    <property type="entry name" value="PYR_CT"/>
    <property type="match status" value="1"/>
</dbReference>
<dbReference type="SMR" id="A0A194WCG0"/>
<dbReference type="CDD" id="cd02440">
    <property type="entry name" value="AdoMet_MTases"/>
    <property type="match status" value="1"/>
</dbReference>
<evidence type="ECO:0000256" key="2">
    <source>
        <dbReference type="ARBA" id="ARBA00009767"/>
    </source>
</evidence>
<dbReference type="PANTHER" id="PTHR46911:SF1">
    <property type="entry name" value="2-ISOPROPYLMALATE SYNTHASE"/>
    <property type="match status" value="1"/>
</dbReference>
<protein>
    <recommendedName>
        <fullName evidence="3">2-isopropylmalate synthase</fullName>
        <ecNumber evidence="3">2.3.3.13</ecNumber>
    </recommendedName>
</protein>
<dbReference type="InterPro" id="IPR036230">
    <property type="entry name" value="LeuA_allosteric_dom_sf"/>
</dbReference>
<dbReference type="InterPro" id="IPR013217">
    <property type="entry name" value="Methyltransf_12"/>
</dbReference>
<organism evidence="6 7">
    <name type="scientific">Cytospora mali</name>
    <name type="common">Apple Valsa canker fungus</name>
    <name type="synonym">Valsa mali</name>
    <dbReference type="NCBI Taxonomy" id="578113"/>
    <lineage>
        <taxon>Eukaryota</taxon>
        <taxon>Fungi</taxon>
        <taxon>Dikarya</taxon>
        <taxon>Ascomycota</taxon>
        <taxon>Pezizomycotina</taxon>
        <taxon>Sordariomycetes</taxon>
        <taxon>Sordariomycetidae</taxon>
        <taxon>Diaporthales</taxon>
        <taxon>Cytosporaceae</taxon>
        <taxon>Cytospora</taxon>
    </lineage>
</organism>
<gene>
    <name evidence="6" type="ORF">VM1G_09621</name>
</gene>
<dbReference type="InterPro" id="IPR054692">
    <property type="entry name" value="LeuA-like_post-cat"/>
</dbReference>